<evidence type="ECO:0000313" key="2">
    <source>
        <dbReference type="EMBL" id="KAK3280999.1"/>
    </source>
</evidence>
<dbReference type="Proteomes" id="UP001190700">
    <property type="component" value="Unassembled WGS sequence"/>
</dbReference>
<evidence type="ECO:0000256" key="1">
    <source>
        <dbReference type="SAM" id="MobiDB-lite"/>
    </source>
</evidence>
<name>A0AAE0LDQ0_9CHLO</name>
<proteinExistence type="predicted"/>
<keyword evidence="3" id="KW-1185">Reference proteome</keyword>
<comment type="caution">
    <text evidence="2">The sequence shown here is derived from an EMBL/GenBank/DDBJ whole genome shotgun (WGS) entry which is preliminary data.</text>
</comment>
<accession>A0AAE0LDQ0</accession>
<organism evidence="2 3">
    <name type="scientific">Cymbomonas tetramitiformis</name>
    <dbReference type="NCBI Taxonomy" id="36881"/>
    <lineage>
        <taxon>Eukaryota</taxon>
        <taxon>Viridiplantae</taxon>
        <taxon>Chlorophyta</taxon>
        <taxon>Pyramimonadophyceae</taxon>
        <taxon>Pyramimonadales</taxon>
        <taxon>Pyramimonadaceae</taxon>
        <taxon>Cymbomonas</taxon>
    </lineage>
</organism>
<dbReference type="AlphaFoldDB" id="A0AAE0LDQ0"/>
<reference evidence="2 3" key="1">
    <citation type="journal article" date="2015" name="Genome Biol. Evol.">
        <title>Comparative Genomics of a Bacterivorous Green Alga Reveals Evolutionary Causalities and Consequences of Phago-Mixotrophic Mode of Nutrition.</title>
        <authorList>
            <person name="Burns J.A."/>
            <person name="Paasch A."/>
            <person name="Narechania A."/>
            <person name="Kim E."/>
        </authorList>
    </citation>
    <scope>NUCLEOTIDE SEQUENCE [LARGE SCALE GENOMIC DNA]</scope>
    <source>
        <strain evidence="2 3">PLY_AMNH</strain>
    </source>
</reference>
<evidence type="ECO:0000313" key="3">
    <source>
        <dbReference type="Proteomes" id="UP001190700"/>
    </source>
</evidence>
<dbReference type="EMBL" id="LGRX02004119">
    <property type="protein sequence ID" value="KAK3280999.1"/>
    <property type="molecule type" value="Genomic_DNA"/>
</dbReference>
<sequence>MKTEISRVILVFMTLPFRRLVSEGDFLSPSDKEGAEVGRSSRNTYEPIPDEGQTSESDEYKTSEERKNSWGVKAAALVVLVWKAESARVWR</sequence>
<protein>
    <submittedName>
        <fullName evidence="2">Uncharacterized protein</fullName>
    </submittedName>
</protein>
<gene>
    <name evidence="2" type="ORF">CYMTET_11194</name>
</gene>
<feature type="compositionally biased region" description="Basic and acidic residues" evidence="1">
    <location>
        <begin position="58"/>
        <end position="68"/>
    </location>
</feature>
<feature type="region of interest" description="Disordered" evidence="1">
    <location>
        <begin position="25"/>
        <end position="69"/>
    </location>
</feature>